<evidence type="ECO:0008006" key="8">
    <source>
        <dbReference type="Google" id="ProtNLM"/>
    </source>
</evidence>
<accession>A0A7S1KU22</accession>
<evidence type="ECO:0000256" key="4">
    <source>
        <dbReference type="ARBA" id="ARBA00022842"/>
    </source>
</evidence>
<name>A0A7S1KU22_9EUKA</name>
<keyword evidence="2 5" id="KW-0808">Transferase</keyword>
<dbReference type="EMBL" id="HBGD01011302">
    <property type="protein sequence ID" value="CAD9086066.1"/>
    <property type="molecule type" value="Transcribed_RNA"/>
</dbReference>
<dbReference type="InterPro" id="IPR033749">
    <property type="entry name" value="Polyprenyl_synt_CS"/>
</dbReference>
<dbReference type="GO" id="GO:0004161">
    <property type="term" value="F:dimethylallyltranstransferase activity"/>
    <property type="evidence" value="ECO:0007669"/>
    <property type="project" value="TreeGrafter"/>
</dbReference>
<dbReference type="InterPro" id="IPR000092">
    <property type="entry name" value="Polyprenyl_synt"/>
</dbReference>
<dbReference type="PANTHER" id="PTHR11525:SF0">
    <property type="entry name" value="FARNESYL PYROPHOSPHATE SYNTHASE"/>
    <property type="match status" value="1"/>
</dbReference>
<dbReference type="InterPro" id="IPR008949">
    <property type="entry name" value="Isoprenoid_synthase_dom_sf"/>
</dbReference>
<keyword evidence="4" id="KW-0460">Magnesium</keyword>
<dbReference type="CDD" id="cd00685">
    <property type="entry name" value="Trans_IPPS_HT"/>
    <property type="match status" value="1"/>
</dbReference>
<reference evidence="7" key="1">
    <citation type="submission" date="2021-01" db="EMBL/GenBank/DDBJ databases">
        <authorList>
            <person name="Corre E."/>
            <person name="Pelletier E."/>
            <person name="Niang G."/>
            <person name="Scheremetjew M."/>
            <person name="Finn R."/>
            <person name="Kale V."/>
            <person name="Holt S."/>
            <person name="Cochrane G."/>
            <person name="Meng A."/>
            <person name="Brown T."/>
            <person name="Cohen L."/>
        </authorList>
    </citation>
    <scope>NUCLEOTIDE SEQUENCE</scope>
    <source>
        <strain evidence="7">WS</strain>
    </source>
</reference>
<dbReference type="AlphaFoldDB" id="A0A7S1KU22"/>
<evidence type="ECO:0000256" key="1">
    <source>
        <dbReference type="ARBA" id="ARBA00001946"/>
    </source>
</evidence>
<dbReference type="PROSITE" id="PS00444">
    <property type="entry name" value="POLYPRENYL_SYNTHASE_2"/>
    <property type="match status" value="1"/>
</dbReference>
<dbReference type="GO" id="GO:0005737">
    <property type="term" value="C:cytoplasm"/>
    <property type="evidence" value="ECO:0007669"/>
    <property type="project" value="TreeGrafter"/>
</dbReference>
<gene>
    <name evidence="7" type="ORF">PCOS0759_LOCUS9320</name>
</gene>
<feature type="chain" id="PRO_5031168359" description="Farnesyl pyrophosphate synthase" evidence="6">
    <location>
        <begin position="19"/>
        <end position="380"/>
    </location>
</feature>
<dbReference type="Pfam" id="PF00348">
    <property type="entry name" value="polyprenyl_synt"/>
    <property type="match status" value="1"/>
</dbReference>
<keyword evidence="6" id="KW-0732">Signal</keyword>
<evidence type="ECO:0000313" key="7">
    <source>
        <dbReference type="EMBL" id="CAD9086066.1"/>
    </source>
</evidence>
<dbReference type="Gene3D" id="1.10.600.10">
    <property type="entry name" value="Farnesyl Diphosphate Synthase"/>
    <property type="match status" value="1"/>
</dbReference>
<sequence length="380" mass="43851">MQSVFPILIGMLLTNIRCAVKCGSSASSTTQTLKNLSNAEIKRRFLEEFDSIVEDTLKEDAMREIPEEMVKYVRENCNYNVLGGKYNRGLTVVTTLLAVKSQISEQDLKGAIALGWGIEFLQGCFLVADDVMDRSQTRRGQPCWYLKPEVQLNALNDYLILESFIFRIVRRFYRNTPYYMRLVEIFQDTAYQTELGQLMDLRSLPPQNETVDLNRFSVDLQKLIVKYKTAYYSFYLPWALGLIVSGVEDEKVYKQTEKIAIAMGEYFQIQDDFLDCYGTEEQIGKVGRDIEEAKCSWPAVQALERCSPEQRKVLDECYGVDDAEKVARVKQVFKDLNVEQLYFDYEKKVTTELRSMISKVDAVSPKVYLSMLEKIEGRTK</sequence>
<dbReference type="GO" id="GO:0045337">
    <property type="term" value="P:farnesyl diphosphate biosynthetic process"/>
    <property type="evidence" value="ECO:0007669"/>
    <property type="project" value="TreeGrafter"/>
</dbReference>
<dbReference type="SUPFAM" id="SSF48576">
    <property type="entry name" value="Terpenoid synthases"/>
    <property type="match status" value="1"/>
</dbReference>
<keyword evidence="3" id="KW-0479">Metal-binding</keyword>
<evidence type="ECO:0000256" key="5">
    <source>
        <dbReference type="RuleBase" id="RU004466"/>
    </source>
</evidence>
<dbReference type="SFLD" id="SFLDG01017">
    <property type="entry name" value="Polyprenyl_Transferase_Like"/>
    <property type="match status" value="1"/>
</dbReference>
<evidence type="ECO:0000256" key="3">
    <source>
        <dbReference type="ARBA" id="ARBA00022723"/>
    </source>
</evidence>
<dbReference type="SFLD" id="SFLDS00005">
    <property type="entry name" value="Isoprenoid_Synthase_Type_I"/>
    <property type="match status" value="1"/>
</dbReference>
<feature type="signal peptide" evidence="6">
    <location>
        <begin position="1"/>
        <end position="18"/>
    </location>
</feature>
<protein>
    <recommendedName>
        <fullName evidence="8">Farnesyl pyrophosphate synthase</fullName>
    </recommendedName>
</protein>
<dbReference type="InterPro" id="IPR039702">
    <property type="entry name" value="FPS1-like"/>
</dbReference>
<proteinExistence type="inferred from homology"/>
<evidence type="ECO:0000256" key="6">
    <source>
        <dbReference type="SAM" id="SignalP"/>
    </source>
</evidence>
<evidence type="ECO:0000256" key="2">
    <source>
        <dbReference type="ARBA" id="ARBA00022679"/>
    </source>
</evidence>
<comment type="cofactor">
    <cofactor evidence="1">
        <name>Mg(2+)</name>
        <dbReference type="ChEBI" id="CHEBI:18420"/>
    </cofactor>
</comment>
<dbReference type="PANTHER" id="PTHR11525">
    <property type="entry name" value="FARNESYL-PYROPHOSPHATE SYNTHETASE"/>
    <property type="match status" value="1"/>
</dbReference>
<organism evidence="7">
    <name type="scientific">Percolomonas cosmopolitus</name>
    <dbReference type="NCBI Taxonomy" id="63605"/>
    <lineage>
        <taxon>Eukaryota</taxon>
        <taxon>Discoba</taxon>
        <taxon>Heterolobosea</taxon>
        <taxon>Tetramitia</taxon>
        <taxon>Eutetramitia</taxon>
        <taxon>Percolomonadidae</taxon>
        <taxon>Percolomonas</taxon>
    </lineage>
</organism>
<dbReference type="GO" id="GO:0046872">
    <property type="term" value="F:metal ion binding"/>
    <property type="evidence" value="ECO:0007669"/>
    <property type="project" value="UniProtKB-KW"/>
</dbReference>
<dbReference type="GO" id="GO:0004337">
    <property type="term" value="F:(2E,6E)-farnesyl diphosphate synthase activity"/>
    <property type="evidence" value="ECO:0007669"/>
    <property type="project" value="TreeGrafter"/>
</dbReference>
<comment type="similarity">
    <text evidence="5">Belongs to the FPP/GGPP synthase family.</text>
</comment>
<dbReference type="PROSITE" id="PS00723">
    <property type="entry name" value="POLYPRENYL_SYNTHASE_1"/>
    <property type="match status" value="1"/>
</dbReference>